<protein>
    <submittedName>
        <fullName evidence="8">NAD(P)/FAD-dependent oxidoreductase</fullName>
    </submittedName>
</protein>
<dbReference type="EMBL" id="JAGQFT010000019">
    <property type="protein sequence ID" value="MBR0561716.1"/>
    <property type="molecule type" value="Genomic_DNA"/>
</dbReference>
<dbReference type="AlphaFoldDB" id="A0A8J7VT08"/>
<accession>A0A8J7VT08</accession>
<dbReference type="InterPro" id="IPR006076">
    <property type="entry name" value="FAD-dep_OxRdtase"/>
</dbReference>
<keyword evidence="10" id="KW-1185">Reference proteome</keyword>
<dbReference type="PANTHER" id="PTHR43104:SF4">
    <property type="entry name" value="L-2-HYDROXYGLUTARATE DEHYDROGENASE, MITOCHONDRIAL"/>
    <property type="match status" value="1"/>
</dbReference>
<gene>
    <name evidence="9" type="ORF">KB893_000685</name>
    <name evidence="8" type="ORF">KB893_04160</name>
</gene>
<reference evidence="8" key="2">
    <citation type="submission" date="2021-04" db="EMBL/GenBank/DDBJ databases">
        <authorList>
            <person name="Karlyshev A.V."/>
        </authorList>
    </citation>
    <scope>NUCLEOTIDE SEQUENCE</scope>
    <source>
        <strain evidence="8">LMG 29479</strain>
    </source>
</reference>
<keyword evidence="3" id="KW-0274">FAD</keyword>
<evidence type="ECO:0000256" key="5">
    <source>
        <dbReference type="ARBA" id="ARBA00037941"/>
    </source>
</evidence>
<evidence type="ECO:0000256" key="1">
    <source>
        <dbReference type="ARBA" id="ARBA00001974"/>
    </source>
</evidence>
<dbReference type="Gene3D" id="3.30.9.10">
    <property type="entry name" value="D-Amino Acid Oxidase, subunit A, domain 2"/>
    <property type="match status" value="1"/>
</dbReference>
<comment type="similarity">
    <text evidence="5">Belongs to the L2HGDH family.</text>
</comment>
<reference evidence="9 10" key="1">
    <citation type="journal article" date="2021" name="Microbiol. Resour. Announc.">
        <title>Draft Genome Sequence of Coralloluteibacterium stylophorae LMG 29479T.</title>
        <authorList>
            <person name="Karlyshev A.V."/>
            <person name="Kudryashova E.B."/>
            <person name="Ariskina E.V."/>
            <person name="Conroy A.P."/>
            <person name="Abidueva E.Y."/>
        </authorList>
    </citation>
    <scope>NUCLEOTIDE SEQUENCE [LARGE SCALE GENOMIC DNA]</scope>
    <source>
        <strain evidence="9 10">LMG 29479</strain>
    </source>
</reference>
<dbReference type="EMBL" id="JAGQFT020000001">
    <property type="protein sequence ID" value="MBS7455652.1"/>
    <property type="molecule type" value="Genomic_DNA"/>
</dbReference>
<comment type="caution">
    <text evidence="8">The sequence shown here is derived from an EMBL/GenBank/DDBJ whole genome shotgun (WGS) entry which is preliminary data.</text>
</comment>
<dbReference type="GO" id="GO:0047545">
    <property type="term" value="F:(S)-2-hydroxyglutarate dehydrogenase activity"/>
    <property type="evidence" value="ECO:0007669"/>
    <property type="project" value="TreeGrafter"/>
</dbReference>
<name>A0A8J7VT08_9GAMM</name>
<dbReference type="Proteomes" id="UP000675747">
    <property type="component" value="Unassembled WGS sequence"/>
</dbReference>
<dbReference type="InterPro" id="IPR036188">
    <property type="entry name" value="FAD/NAD-bd_sf"/>
</dbReference>
<organism evidence="8">
    <name type="scientific">Coralloluteibacterium stylophorae</name>
    <dbReference type="NCBI Taxonomy" id="1776034"/>
    <lineage>
        <taxon>Bacteria</taxon>
        <taxon>Pseudomonadati</taxon>
        <taxon>Pseudomonadota</taxon>
        <taxon>Gammaproteobacteria</taxon>
        <taxon>Lysobacterales</taxon>
        <taxon>Lysobacteraceae</taxon>
        <taxon>Coralloluteibacterium</taxon>
    </lineage>
</organism>
<feature type="domain" description="FAD dependent oxidoreductase" evidence="7">
    <location>
        <begin position="31"/>
        <end position="390"/>
    </location>
</feature>
<dbReference type="Pfam" id="PF01266">
    <property type="entry name" value="DAO"/>
    <property type="match status" value="1"/>
</dbReference>
<evidence type="ECO:0000313" key="9">
    <source>
        <dbReference type="EMBL" id="MBS7455652.1"/>
    </source>
</evidence>
<evidence type="ECO:0000313" key="8">
    <source>
        <dbReference type="EMBL" id="MBR0561716.1"/>
    </source>
</evidence>
<dbReference type="RefSeq" id="WP_211925708.1">
    <property type="nucleotide sequence ID" value="NZ_JAGQFT020000001.1"/>
</dbReference>
<evidence type="ECO:0000313" key="10">
    <source>
        <dbReference type="Proteomes" id="UP000675747"/>
    </source>
</evidence>
<evidence type="ECO:0000256" key="6">
    <source>
        <dbReference type="SAM" id="MobiDB-lite"/>
    </source>
</evidence>
<evidence type="ECO:0000256" key="4">
    <source>
        <dbReference type="ARBA" id="ARBA00023002"/>
    </source>
</evidence>
<proteinExistence type="inferred from homology"/>
<keyword evidence="4" id="KW-0560">Oxidoreductase</keyword>
<dbReference type="Gene3D" id="3.50.50.60">
    <property type="entry name" value="FAD/NAD(P)-binding domain"/>
    <property type="match status" value="1"/>
</dbReference>
<sequence>MPAAHGRRTGTITGRTPHRRRREAKPMDQVDCVVVGAGVIGLAVARRLALAGSSVVVVERESSFGTHTSSRNSEVIHASLYYPPGSLKARLCMRGRQLIYEYCRAHHVAHRRCGKLIIATEAGLEPGLEKIAASAHAAGAEEVHPITAAMLRGMEPRVRATAALSSPMTGIVDSHGLMLAYLGEAQDAGAMVAYRTRFERAWPTAGGIDLEFADPDGGRIRLRTRVLVNCGGLFASEVADAIEGLAEPERPRTRYARGVYFTLAGRSPCRHLVYPLPEPGGLGTHLTLDLAGRARFGPDVEWIDAPEYLVDPERATCFHAAITRYLPDVRMEDLLPGYAGVRPKLGGPDEPAADFVIRGPADHGVAGLVNLFGIESPGLTASLAIAEHVEALLAATA</sequence>
<comment type="cofactor">
    <cofactor evidence="1">
        <name>FAD</name>
        <dbReference type="ChEBI" id="CHEBI:57692"/>
    </cofactor>
</comment>
<evidence type="ECO:0000256" key="3">
    <source>
        <dbReference type="ARBA" id="ARBA00022827"/>
    </source>
</evidence>
<evidence type="ECO:0000256" key="2">
    <source>
        <dbReference type="ARBA" id="ARBA00022630"/>
    </source>
</evidence>
<dbReference type="PANTHER" id="PTHR43104">
    <property type="entry name" value="L-2-HYDROXYGLUTARATE DEHYDROGENASE, MITOCHONDRIAL"/>
    <property type="match status" value="1"/>
</dbReference>
<feature type="region of interest" description="Disordered" evidence="6">
    <location>
        <begin position="1"/>
        <end position="25"/>
    </location>
</feature>
<evidence type="ECO:0000259" key="7">
    <source>
        <dbReference type="Pfam" id="PF01266"/>
    </source>
</evidence>
<keyword evidence="2" id="KW-0285">Flavoprotein</keyword>
<dbReference type="SUPFAM" id="SSF51905">
    <property type="entry name" value="FAD/NAD(P)-binding domain"/>
    <property type="match status" value="1"/>
</dbReference>